<keyword evidence="7" id="KW-1185">Reference proteome</keyword>
<evidence type="ECO:0000256" key="3">
    <source>
        <dbReference type="ARBA" id="ARBA00022679"/>
    </source>
</evidence>
<organism evidence="6 7">
    <name type="scientific">Maritalea mediterranea</name>
    <dbReference type="NCBI Taxonomy" id="2909667"/>
    <lineage>
        <taxon>Bacteria</taxon>
        <taxon>Pseudomonadati</taxon>
        <taxon>Pseudomonadota</taxon>
        <taxon>Alphaproteobacteria</taxon>
        <taxon>Hyphomicrobiales</taxon>
        <taxon>Devosiaceae</taxon>
        <taxon>Maritalea</taxon>
    </lineage>
</organism>
<keyword evidence="2 6" id="KW-0489">Methyltransferase</keyword>
<gene>
    <name evidence="6" type="ORF">L1I42_02955</name>
</gene>
<dbReference type="InterPro" id="IPR051052">
    <property type="entry name" value="Diverse_substrate_MTase"/>
</dbReference>
<evidence type="ECO:0000256" key="4">
    <source>
        <dbReference type="SAM" id="MobiDB-lite"/>
    </source>
</evidence>
<name>A0ABS9E3K7_9HYPH</name>
<evidence type="ECO:0000259" key="5">
    <source>
        <dbReference type="Pfam" id="PF08241"/>
    </source>
</evidence>
<sequence>MPPIHKSASTGYQKSADKYQSGRPGYASASLDWVRDKLAIGKQSMVLDLGAGTGKFTERICAICDHVIAVEPVTAMRHTLQQTLPQVEALDGDATHIPLPDESVDAVICAQAFHWFASDEAVNEMARVLRPGGKLGLIWNVRDERTDWVAAITRLITPYEGDAPRYYKGDWKKPFPSPHFTPLELQRFDQTHDGLADDVIINRFMSASFIAAQSEAVQADIERQLRELVASHKALKGKEHISFPYVTEAYSATRL</sequence>
<comment type="caution">
    <text evidence="6">The sequence shown here is derived from an EMBL/GenBank/DDBJ whole genome shotgun (WGS) entry which is preliminary data.</text>
</comment>
<keyword evidence="3" id="KW-0808">Transferase</keyword>
<accession>A0ABS9E3K7</accession>
<reference evidence="6 7" key="1">
    <citation type="submission" date="2022-01" db="EMBL/GenBank/DDBJ databases">
        <title>Maritalea mediterranea sp. nov., isolated from marine plastic residues from the Malva-rosa beach (Valencia, Spain).</title>
        <authorList>
            <person name="Vidal-Verdu A."/>
            <person name="Molina-Menor E."/>
            <person name="Pascual J."/>
            <person name="Pereto J."/>
            <person name="Porcar M."/>
        </authorList>
    </citation>
    <scope>NUCLEOTIDE SEQUENCE [LARGE SCALE GENOMIC DNA]</scope>
    <source>
        <strain evidence="6 7">P4.10X</strain>
    </source>
</reference>
<dbReference type="InterPro" id="IPR013216">
    <property type="entry name" value="Methyltransf_11"/>
</dbReference>
<dbReference type="InterPro" id="IPR029063">
    <property type="entry name" value="SAM-dependent_MTases_sf"/>
</dbReference>
<dbReference type="SUPFAM" id="SSF53335">
    <property type="entry name" value="S-adenosyl-L-methionine-dependent methyltransferases"/>
    <property type="match status" value="1"/>
</dbReference>
<dbReference type="Proteomes" id="UP001201217">
    <property type="component" value="Unassembled WGS sequence"/>
</dbReference>
<feature type="domain" description="Methyltransferase type 11" evidence="5">
    <location>
        <begin position="47"/>
        <end position="135"/>
    </location>
</feature>
<dbReference type="RefSeq" id="WP_236113012.1">
    <property type="nucleotide sequence ID" value="NZ_JAKGTI010000001.1"/>
</dbReference>
<dbReference type="EMBL" id="JAKGTI010000001">
    <property type="protein sequence ID" value="MCF4097446.1"/>
    <property type="molecule type" value="Genomic_DNA"/>
</dbReference>
<evidence type="ECO:0000313" key="7">
    <source>
        <dbReference type="Proteomes" id="UP001201217"/>
    </source>
</evidence>
<evidence type="ECO:0000313" key="6">
    <source>
        <dbReference type="EMBL" id="MCF4097446.1"/>
    </source>
</evidence>
<dbReference type="PANTHER" id="PTHR44942">
    <property type="entry name" value="METHYLTRANSF_11 DOMAIN-CONTAINING PROTEIN"/>
    <property type="match status" value="1"/>
</dbReference>
<protein>
    <submittedName>
        <fullName evidence="6">Class I SAM-dependent methyltransferase</fullName>
    </submittedName>
</protein>
<evidence type="ECO:0000256" key="2">
    <source>
        <dbReference type="ARBA" id="ARBA00022603"/>
    </source>
</evidence>
<proteinExistence type="inferred from homology"/>
<dbReference type="GO" id="GO:0032259">
    <property type="term" value="P:methylation"/>
    <property type="evidence" value="ECO:0007669"/>
    <property type="project" value="UniProtKB-KW"/>
</dbReference>
<dbReference type="CDD" id="cd02440">
    <property type="entry name" value="AdoMet_MTases"/>
    <property type="match status" value="1"/>
</dbReference>
<evidence type="ECO:0000256" key="1">
    <source>
        <dbReference type="ARBA" id="ARBA00008361"/>
    </source>
</evidence>
<dbReference type="GO" id="GO:0008168">
    <property type="term" value="F:methyltransferase activity"/>
    <property type="evidence" value="ECO:0007669"/>
    <property type="project" value="UniProtKB-KW"/>
</dbReference>
<comment type="similarity">
    <text evidence="1">Belongs to the methyltransferase superfamily.</text>
</comment>
<feature type="region of interest" description="Disordered" evidence="4">
    <location>
        <begin position="1"/>
        <end position="24"/>
    </location>
</feature>
<dbReference type="Gene3D" id="3.40.50.150">
    <property type="entry name" value="Vaccinia Virus protein VP39"/>
    <property type="match status" value="1"/>
</dbReference>
<dbReference type="PANTHER" id="PTHR44942:SF4">
    <property type="entry name" value="METHYLTRANSFERASE TYPE 11 DOMAIN-CONTAINING PROTEIN"/>
    <property type="match status" value="1"/>
</dbReference>
<dbReference type="Pfam" id="PF08241">
    <property type="entry name" value="Methyltransf_11"/>
    <property type="match status" value="1"/>
</dbReference>